<keyword evidence="1" id="KW-0472">Membrane</keyword>
<feature type="transmembrane region" description="Helical" evidence="1">
    <location>
        <begin position="35"/>
        <end position="55"/>
    </location>
</feature>
<name>A0A9E8ZB75_9CYAN</name>
<keyword evidence="1" id="KW-0812">Transmembrane</keyword>
<dbReference type="KEGG" id="tsin:OXH18_20895"/>
<dbReference type="Proteomes" id="UP001163152">
    <property type="component" value="Chromosome"/>
</dbReference>
<dbReference type="AlphaFoldDB" id="A0A9E8ZB75"/>
<evidence type="ECO:0008006" key="4">
    <source>
        <dbReference type="Google" id="ProtNLM"/>
    </source>
</evidence>
<keyword evidence="3" id="KW-1185">Reference proteome</keyword>
<gene>
    <name evidence="2" type="ORF">OXH18_20895</name>
</gene>
<feature type="transmembrane region" description="Helical" evidence="1">
    <location>
        <begin position="101"/>
        <end position="123"/>
    </location>
</feature>
<proteinExistence type="predicted"/>
<protein>
    <recommendedName>
        <fullName evidence="4">Yip1 domain-containing protein</fullName>
    </recommendedName>
</protein>
<feature type="transmembrane region" description="Helical" evidence="1">
    <location>
        <begin position="129"/>
        <end position="147"/>
    </location>
</feature>
<dbReference type="EMBL" id="CP113797">
    <property type="protein sequence ID" value="WAL59602.1"/>
    <property type="molecule type" value="Genomic_DNA"/>
</dbReference>
<reference evidence="2" key="1">
    <citation type="submission" date="2022-12" db="EMBL/GenBank/DDBJ databases">
        <title>Polyphasic identification of a Novel Hot-Spring Cyanobacterium Ocullathermofonsia sinensis gen nov. sp. nov. and Genomic Insights on its Adaptations to the Thermal Habitat.</title>
        <authorList>
            <person name="Daroch M."/>
            <person name="Tang J."/>
            <person name="Jiang Y."/>
        </authorList>
    </citation>
    <scope>NUCLEOTIDE SEQUENCE</scope>
    <source>
        <strain evidence="2">PKUAC-SCTA174</strain>
    </source>
</reference>
<evidence type="ECO:0000313" key="3">
    <source>
        <dbReference type="Proteomes" id="UP001163152"/>
    </source>
</evidence>
<feature type="transmembrane region" description="Helical" evidence="1">
    <location>
        <begin position="154"/>
        <end position="176"/>
    </location>
</feature>
<accession>A0A9E8ZB75</accession>
<dbReference type="RefSeq" id="WP_268609396.1">
    <property type="nucleotide sequence ID" value="NZ_CP113797.1"/>
</dbReference>
<feature type="transmembrane region" description="Helical" evidence="1">
    <location>
        <begin position="61"/>
        <end position="80"/>
    </location>
</feature>
<sequence>MPCRLGQAWWRALTLDTDFYTKTTRARRTLRSAQIVVGVAALSHTVGSSMILLTYNTSLGLQLLAFLINAASIVAGYYIWTFTIWQFGVWLQASIPRYKRLLNPIGFTYAPQVFNIFTVVPLLGRPIELGLAVWSLIAAIVALQSGCSLKRGKAISICTLGWVVVQVAIGVVQIGVQGFL</sequence>
<evidence type="ECO:0000256" key="1">
    <source>
        <dbReference type="SAM" id="Phobius"/>
    </source>
</evidence>
<keyword evidence="1" id="KW-1133">Transmembrane helix</keyword>
<evidence type="ECO:0000313" key="2">
    <source>
        <dbReference type="EMBL" id="WAL59602.1"/>
    </source>
</evidence>
<organism evidence="2 3">
    <name type="scientific">Thermocoleostomius sinensis A174</name>
    <dbReference type="NCBI Taxonomy" id="2016057"/>
    <lineage>
        <taxon>Bacteria</taxon>
        <taxon>Bacillati</taxon>
        <taxon>Cyanobacteriota</taxon>
        <taxon>Cyanophyceae</taxon>
        <taxon>Oculatellales</taxon>
        <taxon>Oculatellaceae</taxon>
        <taxon>Thermocoleostomius</taxon>
    </lineage>
</organism>